<dbReference type="RefSeq" id="WP_128699907.1">
    <property type="nucleotide sequence ID" value="NZ_CP019384.1"/>
</dbReference>
<keyword evidence="4 6" id="KW-0808">Transferase</keyword>
<proteinExistence type="inferred from homology"/>
<dbReference type="EC" id="2.1.3.3" evidence="3 6"/>
<evidence type="ECO:0000256" key="6">
    <source>
        <dbReference type="HAMAP-Rule" id="MF_01109"/>
    </source>
</evidence>
<comment type="similarity">
    <text evidence="2 6">Belongs to the aspartate/ornithine carbamoyltransferase superfamily. OTCase family.</text>
</comment>
<evidence type="ECO:0000256" key="4">
    <source>
        <dbReference type="ARBA" id="ARBA00022679"/>
    </source>
</evidence>
<dbReference type="Pfam" id="PF00185">
    <property type="entry name" value="OTCace"/>
    <property type="match status" value="1"/>
</dbReference>
<evidence type="ECO:0000259" key="8">
    <source>
        <dbReference type="Pfam" id="PF02729"/>
    </source>
</evidence>
<dbReference type="Pfam" id="PF02729">
    <property type="entry name" value="OTCace_N"/>
    <property type="match status" value="1"/>
</dbReference>
<comment type="caution">
    <text evidence="6">Lacks conserved residue(s) required for the propagation of feature annotation.</text>
</comment>
<dbReference type="InterPro" id="IPR006130">
    <property type="entry name" value="Asp/Orn_carbamoylTrfase"/>
</dbReference>
<accession>A0A410P4Z7</accession>
<dbReference type="Proteomes" id="UP000287243">
    <property type="component" value="Chromosome"/>
</dbReference>
<comment type="pathway">
    <text evidence="1">Amino-acid biosynthesis; L-arginine biosynthesis; L-arginine from L-ornithine and carbamoyl phosphate: step 1/3.</text>
</comment>
<dbReference type="NCBIfam" id="NF001986">
    <property type="entry name" value="PRK00779.1"/>
    <property type="match status" value="1"/>
</dbReference>
<dbReference type="InterPro" id="IPR036901">
    <property type="entry name" value="Asp/Orn_carbamoylTrfase_sf"/>
</dbReference>
<evidence type="ECO:0000256" key="5">
    <source>
        <dbReference type="ARBA" id="ARBA00048772"/>
    </source>
</evidence>
<dbReference type="InterPro" id="IPR006132">
    <property type="entry name" value="Asp/Orn_carbamoyltranf_P-bd"/>
</dbReference>
<keyword evidence="10" id="KW-1185">Reference proteome</keyword>
<dbReference type="InterPro" id="IPR024904">
    <property type="entry name" value="OTCase_ArgI"/>
</dbReference>
<evidence type="ECO:0000313" key="9">
    <source>
        <dbReference type="EMBL" id="QAT17192.1"/>
    </source>
</evidence>
<dbReference type="GO" id="GO:0005737">
    <property type="term" value="C:cytoplasm"/>
    <property type="evidence" value="ECO:0007669"/>
    <property type="project" value="UniProtKB-SubCell"/>
</dbReference>
<evidence type="ECO:0000256" key="3">
    <source>
        <dbReference type="ARBA" id="ARBA00013007"/>
    </source>
</evidence>
<reference evidence="9 10" key="1">
    <citation type="submission" date="2017-01" db="EMBL/GenBank/DDBJ databases">
        <title>First insights into the biology of 'candidatus Vampirococcus archaeovorus'.</title>
        <authorList>
            <person name="Kizina J."/>
            <person name="Jordan S."/>
            <person name="Stueber K."/>
            <person name="Reinhardt R."/>
            <person name="Harder J."/>
        </authorList>
    </citation>
    <scope>NUCLEOTIDE SEQUENCE [LARGE SCALE GENOMIC DNA]</scope>
    <source>
        <strain evidence="9 10">LiM</strain>
    </source>
</reference>
<dbReference type="Gene3D" id="3.40.50.1370">
    <property type="entry name" value="Aspartate/ornithine carbamoyltransferase"/>
    <property type="match status" value="2"/>
</dbReference>
<feature type="binding site" evidence="6">
    <location>
        <position position="239"/>
    </location>
    <ligand>
        <name>L-ornithine</name>
        <dbReference type="ChEBI" id="CHEBI:46911"/>
    </ligand>
</feature>
<dbReference type="GO" id="GO:0004585">
    <property type="term" value="F:ornithine carbamoyltransferase activity"/>
    <property type="evidence" value="ECO:0007669"/>
    <property type="project" value="UniProtKB-UniRule"/>
</dbReference>
<dbReference type="SUPFAM" id="SSF53671">
    <property type="entry name" value="Aspartate/ornithine carbamoyltransferase"/>
    <property type="match status" value="1"/>
</dbReference>
<feature type="binding site" evidence="6">
    <location>
        <begin position="279"/>
        <end position="280"/>
    </location>
    <ligand>
        <name>carbamoyl phosphate</name>
        <dbReference type="ChEBI" id="CHEBI:58228"/>
    </ligand>
</feature>
<dbReference type="HAMAP" id="MF_01109">
    <property type="entry name" value="OTCase"/>
    <property type="match status" value="1"/>
</dbReference>
<feature type="binding site" evidence="6">
    <location>
        <position position="117"/>
    </location>
    <ligand>
        <name>carbamoyl phosphate</name>
        <dbReference type="ChEBI" id="CHEBI:58228"/>
    </ligand>
</feature>
<dbReference type="PANTHER" id="PTHR45753">
    <property type="entry name" value="ORNITHINE CARBAMOYLTRANSFERASE, MITOCHONDRIAL"/>
    <property type="match status" value="1"/>
</dbReference>
<dbReference type="GO" id="GO:0019240">
    <property type="term" value="P:citrulline biosynthetic process"/>
    <property type="evidence" value="ECO:0007669"/>
    <property type="project" value="TreeGrafter"/>
</dbReference>
<dbReference type="PRINTS" id="PR00100">
    <property type="entry name" value="AOTCASE"/>
</dbReference>
<evidence type="ECO:0000259" key="7">
    <source>
        <dbReference type="Pfam" id="PF00185"/>
    </source>
</evidence>
<keyword evidence="6" id="KW-0963">Cytoplasm</keyword>
<comment type="subcellular location">
    <subcellularLocation>
        <location evidence="6">Cytoplasm</location>
    </subcellularLocation>
</comment>
<evidence type="ECO:0000313" key="10">
    <source>
        <dbReference type="Proteomes" id="UP000287243"/>
    </source>
</evidence>
<feature type="binding site" evidence="6">
    <location>
        <position position="175"/>
    </location>
    <ligand>
        <name>L-ornithine</name>
        <dbReference type="ChEBI" id="CHEBI:46911"/>
    </ligand>
</feature>
<dbReference type="OrthoDB" id="9774690at2"/>
<comment type="catalytic activity">
    <reaction evidence="5 6">
        <text>carbamoyl phosphate + L-ornithine = L-citrulline + phosphate + H(+)</text>
        <dbReference type="Rhea" id="RHEA:19513"/>
        <dbReference type="ChEBI" id="CHEBI:15378"/>
        <dbReference type="ChEBI" id="CHEBI:43474"/>
        <dbReference type="ChEBI" id="CHEBI:46911"/>
        <dbReference type="ChEBI" id="CHEBI:57743"/>
        <dbReference type="ChEBI" id="CHEBI:58228"/>
        <dbReference type="EC" id="2.1.3.3"/>
    </reaction>
</comment>
<dbReference type="PRINTS" id="PR00102">
    <property type="entry name" value="OTCASE"/>
</dbReference>
<dbReference type="GO" id="GO:0016597">
    <property type="term" value="F:amino acid binding"/>
    <property type="evidence" value="ECO:0007669"/>
    <property type="project" value="InterPro"/>
</dbReference>
<name>A0A410P4Z7_VELA1</name>
<dbReference type="NCBIfam" id="TIGR00658">
    <property type="entry name" value="orni_carb_tr"/>
    <property type="match status" value="1"/>
</dbReference>
<dbReference type="KEGG" id="vai:BU251_05325"/>
<organism evidence="9 10">
    <name type="scientific">Velamenicoccus archaeovorus</name>
    <dbReference type="NCBI Taxonomy" id="1930593"/>
    <lineage>
        <taxon>Bacteria</taxon>
        <taxon>Pseudomonadati</taxon>
        <taxon>Candidatus Omnitrophota</taxon>
        <taxon>Candidatus Velamenicoccus</taxon>
    </lineage>
</organism>
<dbReference type="EMBL" id="CP019384">
    <property type="protein sequence ID" value="QAT17192.1"/>
    <property type="molecule type" value="Genomic_DNA"/>
</dbReference>
<feature type="binding site" evidence="6">
    <location>
        <position position="307"/>
    </location>
    <ligand>
        <name>carbamoyl phosphate</name>
        <dbReference type="ChEBI" id="CHEBI:58228"/>
    </ligand>
</feature>
<protein>
    <recommendedName>
        <fullName evidence="3 6">Ornithine carbamoyltransferase</fullName>
        <shortName evidence="6">OTCase</shortName>
        <ecNumber evidence="3 6">2.1.3.3</ecNumber>
    </recommendedName>
</protein>
<evidence type="ECO:0000256" key="2">
    <source>
        <dbReference type="ARBA" id="ARBA00007805"/>
    </source>
</evidence>
<feature type="domain" description="Aspartate/ornithine carbamoyltransferase carbamoyl-P binding" evidence="8">
    <location>
        <begin position="21"/>
        <end position="157"/>
    </location>
</feature>
<feature type="domain" description="Aspartate/ornithine carbamoyltransferase Asp/Orn-binding" evidence="7">
    <location>
        <begin position="163"/>
        <end position="316"/>
    </location>
</feature>
<dbReference type="GO" id="GO:0042450">
    <property type="term" value="P:L-arginine biosynthetic process via ornithine"/>
    <property type="evidence" value="ECO:0007669"/>
    <property type="project" value="UniProtKB-UniRule"/>
</dbReference>
<feature type="binding site" evidence="6">
    <location>
        <begin position="243"/>
        <end position="244"/>
    </location>
    <ligand>
        <name>L-ornithine</name>
        <dbReference type="ChEBI" id="CHEBI:46911"/>
    </ligand>
</feature>
<dbReference type="AlphaFoldDB" id="A0A410P4Z7"/>
<gene>
    <name evidence="9" type="ORF">BU251_05325</name>
</gene>
<evidence type="ECO:0000256" key="1">
    <source>
        <dbReference type="ARBA" id="ARBA00004975"/>
    </source>
</evidence>
<sequence>MSAFNPEKIDLRIPHSGGSKRDFLAVTDFSAEEVLEVFKKTEELKKDRFRECFKNKAVGLIFQKPSLRTRVSFQVGVWQLGGQCMSLSPAEVNIGVRESVKDAAQTLSRYLDLVVARVFKHKDVVDLARYAHIPVINGLSDLHHPCQALADIFTVKEKRGALKGLTLTYVGDGNNVCHSLLQITSLMGMHMRVAAPKGFAPQKDVLNEVQALAKNAGSSIVVTQDPKEAARGTDVLYTDVWASMGQEREAARRARIFKKYQINKELLALAKKDALVMHCLPAHRGSEITDEVMDSSNSVVFDEAENRLHVQKAIMMKLLNK</sequence>
<dbReference type="PANTHER" id="PTHR45753:SF3">
    <property type="entry name" value="ORNITHINE TRANSCARBAMYLASE, MITOCHONDRIAL"/>
    <property type="match status" value="1"/>
</dbReference>
<feature type="binding site" evidence="6">
    <location>
        <begin position="144"/>
        <end position="147"/>
    </location>
    <ligand>
        <name>carbamoyl phosphate</name>
        <dbReference type="ChEBI" id="CHEBI:58228"/>
    </ligand>
</feature>
<feature type="binding site" evidence="6">
    <location>
        <position position="93"/>
    </location>
    <ligand>
        <name>carbamoyl phosphate</name>
        <dbReference type="ChEBI" id="CHEBI:58228"/>
    </ligand>
</feature>
<dbReference type="InterPro" id="IPR002292">
    <property type="entry name" value="Orn/put_carbamltrans"/>
</dbReference>
<dbReference type="InterPro" id="IPR006131">
    <property type="entry name" value="Asp_carbamoyltransf_Asp/Orn-bd"/>
</dbReference>
<dbReference type="FunFam" id="3.40.50.1370:FF:000008">
    <property type="entry name" value="Ornithine carbamoyltransferase"/>
    <property type="match status" value="1"/>
</dbReference>